<dbReference type="Gene3D" id="3.30.450.20">
    <property type="entry name" value="PAS domain"/>
    <property type="match status" value="2"/>
</dbReference>
<keyword evidence="7" id="KW-1133">Transmembrane helix</keyword>
<dbReference type="CDD" id="cd12914">
    <property type="entry name" value="PDC1_DGC_like"/>
    <property type="match status" value="1"/>
</dbReference>
<feature type="modified residue" description="4-aspartylphosphate" evidence="4">
    <location>
        <position position="794"/>
    </location>
</feature>
<dbReference type="InterPro" id="IPR001789">
    <property type="entry name" value="Sig_transdc_resp-reg_receiver"/>
</dbReference>
<dbReference type="InterPro" id="IPR011006">
    <property type="entry name" value="CheY-like_superfamily"/>
</dbReference>
<dbReference type="InterPro" id="IPR005467">
    <property type="entry name" value="His_kinase_dom"/>
</dbReference>
<dbReference type="PRINTS" id="PR00344">
    <property type="entry name" value="BCTRLSENSOR"/>
</dbReference>
<dbReference type="Pfam" id="PF22588">
    <property type="entry name" value="dCache_1_like"/>
    <property type="match status" value="1"/>
</dbReference>
<dbReference type="PANTHER" id="PTHR45339:SF5">
    <property type="entry name" value="HISTIDINE KINASE"/>
    <property type="match status" value="1"/>
</dbReference>
<feature type="region of interest" description="Disordered" evidence="6">
    <location>
        <begin position="718"/>
        <end position="740"/>
    </location>
</feature>
<evidence type="ECO:0000259" key="9">
    <source>
        <dbReference type="PROSITE" id="PS50110"/>
    </source>
</evidence>
<dbReference type="SUPFAM" id="SSF55874">
    <property type="entry name" value="ATPase domain of HSP90 chaperone/DNA topoisomerase II/histidine kinase"/>
    <property type="match status" value="1"/>
</dbReference>
<dbReference type="CDD" id="cd17546">
    <property type="entry name" value="REC_hyHK_CKI1_RcsC-like"/>
    <property type="match status" value="1"/>
</dbReference>
<proteinExistence type="predicted"/>
<dbReference type="Proteomes" id="UP001243009">
    <property type="component" value="Unassembled WGS sequence"/>
</dbReference>
<feature type="domain" description="Histidine kinase" evidence="8">
    <location>
        <begin position="361"/>
        <end position="579"/>
    </location>
</feature>
<dbReference type="EMBL" id="JAUTWS010000024">
    <property type="protein sequence ID" value="MDO9711098.1"/>
    <property type="molecule type" value="Genomic_DNA"/>
</dbReference>
<dbReference type="PROSITE" id="PS50110">
    <property type="entry name" value="RESPONSE_REGULATORY"/>
    <property type="match status" value="2"/>
</dbReference>
<evidence type="ECO:0000256" key="4">
    <source>
        <dbReference type="PROSITE-ProRule" id="PRU00169"/>
    </source>
</evidence>
<dbReference type="SUPFAM" id="SSF47384">
    <property type="entry name" value="Homodimeric domain of signal transducing histidine kinase"/>
    <property type="match status" value="1"/>
</dbReference>
<evidence type="ECO:0000256" key="7">
    <source>
        <dbReference type="SAM" id="Phobius"/>
    </source>
</evidence>
<dbReference type="SMART" id="SM00387">
    <property type="entry name" value="HATPase_c"/>
    <property type="match status" value="1"/>
</dbReference>
<comment type="caution">
    <text evidence="10">The sequence shown here is derived from an EMBL/GenBank/DDBJ whole genome shotgun (WGS) entry which is preliminary data.</text>
</comment>
<gene>
    <name evidence="10" type="ORF">Q7A36_22285</name>
</gene>
<dbReference type="EC" id="2.7.13.3" evidence="2"/>
<dbReference type="InterPro" id="IPR004358">
    <property type="entry name" value="Sig_transdc_His_kin-like_C"/>
</dbReference>
<dbReference type="CDD" id="cd12915">
    <property type="entry name" value="PDC2_DGC_like"/>
    <property type="match status" value="1"/>
</dbReference>
<dbReference type="Gene3D" id="1.10.287.130">
    <property type="match status" value="1"/>
</dbReference>
<evidence type="ECO:0000313" key="10">
    <source>
        <dbReference type="EMBL" id="MDO9711098.1"/>
    </source>
</evidence>
<evidence type="ECO:0000256" key="2">
    <source>
        <dbReference type="ARBA" id="ARBA00012438"/>
    </source>
</evidence>
<feature type="coiled-coil region" evidence="5">
    <location>
        <begin position="55"/>
        <end position="82"/>
    </location>
</feature>
<dbReference type="InterPro" id="IPR003661">
    <property type="entry name" value="HisK_dim/P_dom"/>
</dbReference>
<organism evidence="10 11">
    <name type="scientific">Paracraurococcus lichenis</name>
    <dbReference type="NCBI Taxonomy" id="3064888"/>
    <lineage>
        <taxon>Bacteria</taxon>
        <taxon>Pseudomonadati</taxon>
        <taxon>Pseudomonadota</taxon>
        <taxon>Alphaproteobacteria</taxon>
        <taxon>Acetobacterales</taxon>
        <taxon>Roseomonadaceae</taxon>
        <taxon>Paracraurococcus</taxon>
    </lineage>
</organism>
<comment type="catalytic activity">
    <reaction evidence="1">
        <text>ATP + protein L-histidine = ADP + protein N-phospho-L-histidine.</text>
        <dbReference type="EC" id="2.7.13.3"/>
    </reaction>
</comment>
<dbReference type="SUPFAM" id="SSF52172">
    <property type="entry name" value="CheY-like"/>
    <property type="match status" value="2"/>
</dbReference>
<keyword evidence="7" id="KW-0472">Membrane</keyword>
<feature type="modified residue" description="4-aspartylphosphate" evidence="4">
    <location>
        <position position="652"/>
    </location>
</feature>
<dbReference type="InterPro" id="IPR036097">
    <property type="entry name" value="HisK_dim/P_sf"/>
</dbReference>
<sequence>MRSRGLILGGVLLALAILGGAGLILWRAREAAIEEWKLRAAGLTTILAEHAGQTVRAADLVLRSLQREVDEAQIETGEQLRARMGTREFWELMRSATKGAPQIDVATVIAPDGNIVNFTRSWPAPPINLADRDYFQAAIQPGFEGVTISIPVPNRGTGSHVFYLARQLRNPAGAPIGVVITGMRSDFFMDFYKAIHAGPDYAISLFRGDGILLAREPLQGDHLGRSFAGQAVFRDVLKPGVAAGVQVTRSIRLVDGRTELRIVSPRRLPDVPLVSNVTITEATILSDWEETARWTILLVVPAALVLLALSVMLARMVARRDGMLAEVTVAGRLAEQANAGLRRAMQEAEAASRAKTDFLANMSHEIRTPINGIMGMNALLLETALTEEQRKYALLTRDSADALLTVINDILDISKLEAGRVELEEVEFDLVALVEDCATLLAPRAAEKQVDVSAFVDPRLPGRLRGDPTRLRQVLLNLVGNAVKFTEAGSIAVQATPEAGGALVRFEVQDTGIGIAPGVQARLFDKFSQADSSITRRYGGTGLGLAISRQLVQLMGGTIGLESAAGQGSRFWFTLPLRPAAAPLPPVQPLPETWQAPRVLVVDDIALNREILGKQLRALGVPVEEAADALQAIAAVEQAAAGARPFAVALLDHMMPGMSGLALAGRLRTLPGGEAMRLVLVTSAGVPESRRSLGAVVDAVLEKPVRRGELLACLGRLTGTEPPVPPAPPPPMPAAEPEAPPAGPTVLVAEDIPVNQLVVAGMLQKAGFRVRIAATGVEAVAEVEAGGIDLVLMDVQMPEMDGIEATRRIRALPGRLGQVPVVALTADAMTGAEAHYRKAGFDDYLAKPLRKDELLAKLAALREAVRD</sequence>
<accession>A0ABT9E4M8</accession>
<feature type="compositionally biased region" description="Pro residues" evidence="6">
    <location>
        <begin position="722"/>
        <end position="740"/>
    </location>
</feature>
<keyword evidence="3 4" id="KW-0597">Phosphoprotein</keyword>
<keyword evidence="11" id="KW-1185">Reference proteome</keyword>
<evidence type="ECO:0000313" key="11">
    <source>
        <dbReference type="Proteomes" id="UP001243009"/>
    </source>
</evidence>
<protein>
    <recommendedName>
        <fullName evidence="2">histidine kinase</fullName>
        <ecNumber evidence="2">2.7.13.3</ecNumber>
    </recommendedName>
</protein>
<dbReference type="CDD" id="cd16922">
    <property type="entry name" value="HATPase_EvgS-ArcB-TorS-like"/>
    <property type="match status" value="1"/>
</dbReference>
<dbReference type="SMART" id="SM00388">
    <property type="entry name" value="HisKA"/>
    <property type="match status" value="1"/>
</dbReference>
<dbReference type="Gene3D" id="3.40.50.2300">
    <property type="match status" value="2"/>
</dbReference>
<dbReference type="Pfam" id="PF00072">
    <property type="entry name" value="Response_reg"/>
    <property type="match status" value="2"/>
</dbReference>
<dbReference type="PROSITE" id="PS50109">
    <property type="entry name" value="HIS_KIN"/>
    <property type="match status" value="1"/>
</dbReference>
<dbReference type="InterPro" id="IPR054327">
    <property type="entry name" value="His-kinase-like_sensor"/>
</dbReference>
<dbReference type="Pfam" id="PF02518">
    <property type="entry name" value="HATPase_c"/>
    <property type="match status" value="1"/>
</dbReference>
<dbReference type="InterPro" id="IPR003594">
    <property type="entry name" value="HATPase_dom"/>
</dbReference>
<dbReference type="RefSeq" id="WP_305105957.1">
    <property type="nucleotide sequence ID" value="NZ_JAUTWS010000024.1"/>
</dbReference>
<dbReference type="PANTHER" id="PTHR45339">
    <property type="entry name" value="HYBRID SIGNAL TRANSDUCTION HISTIDINE KINASE J"/>
    <property type="match status" value="1"/>
</dbReference>
<keyword evidence="7" id="KW-0812">Transmembrane</keyword>
<evidence type="ECO:0000259" key="8">
    <source>
        <dbReference type="PROSITE" id="PS50109"/>
    </source>
</evidence>
<feature type="domain" description="Response regulatory" evidence="9">
    <location>
        <begin position="745"/>
        <end position="862"/>
    </location>
</feature>
<evidence type="ECO:0000256" key="6">
    <source>
        <dbReference type="SAM" id="MobiDB-lite"/>
    </source>
</evidence>
<keyword evidence="5" id="KW-0175">Coiled coil</keyword>
<reference evidence="10 11" key="1">
    <citation type="submission" date="2023-08" db="EMBL/GenBank/DDBJ databases">
        <title>The draft genome sequence of Paracraurococcus sp. LOR1-02.</title>
        <authorList>
            <person name="Kingkaew E."/>
            <person name="Tanasupawat S."/>
        </authorList>
    </citation>
    <scope>NUCLEOTIDE SEQUENCE [LARGE SCALE GENOMIC DNA]</scope>
    <source>
        <strain evidence="10 11">LOR1-02</strain>
    </source>
</reference>
<feature type="domain" description="Response regulatory" evidence="9">
    <location>
        <begin position="598"/>
        <end position="718"/>
    </location>
</feature>
<evidence type="ECO:0000256" key="5">
    <source>
        <dbReference type="SAM" id="Coils"/>
    </source>
</evidence>
<dbReference type="CDD" id="cd00082">
    <property type="entry name" value="HisKA"/>
    <property type="match status" value="1"/>
</dbReference>
<dbReference type="Pfam" id="PF00512">
    <property type="entry name" value="HisKA"/>
    <property type="match status" value="1"/>
</dbReference>
<name>A0ABT9E4M8_9PROT</name>
<evidence type="ECO:0000256" key="1">
    <source>
        <dbReference type="ARBA" id="ARBA00000085"/>
    </source>
</evidence>
<dbReference type="Gene3D" id="3.30.565.10">
    <property type="entry name" value="Histidine kinase-like ATPase, C-terminal domain"/>
    <property type="match status" value="1"/>
</dbReference>
<dbReference type="InterPro" id="IPR036890">
    <property type="entry name" value="HATPase_C_sf"/>
</dbReference>
<dbReference type="SMART" id="SM00448">
    <property type="entry name" value="REC"/>
    <property type="match status" value="2"/>
</dbReference>
<evidence type="ECO:0000256" key="3">
    <source>
        <dbReference type="ARBA" id="ARBA00022553"/>
    </source>
</evidence>
<feature type="transmembrane region" description="Helical" evidence="7">
    <location>
        <begin position="294"/>
        <end position="314"/>
    </location>
</feature>